<comment type="caution">
    <text evidence="2">The sequence shown here is derived from an EMBL/GenBank/DDBJ whole genome shotgun (WGS) entry which is preliminary data.</text>
</comment>
<name>A0A437QRT0_9GAMM</name>
<dbReference type="PANTHER" id="PTHR35796:SF3">
    <property type="entry name" value="BHLH DOMAIN-CONTAINING PROTEIN"/>
    <property type="match status" value="1"/>
</dbReference>
<sequence>MGLFSGLLGNAGEVDVAEVEQELASIMADGEKPEQVFKLIRDMIVFTNRRLILIDKQGLTGSKKEYMSIPYRSIVRFAAETKGHFDLDSDLKIWLSGSEQPISKTFSKDGNIMSVQKALATYVCR</sequence>
<dbReference type="SUPFAM" id="SSF50729">
    <property type="entry name" value="PH domain-like"/>
    <property type="match status" value="1"/>
</dbReference>
<keyword evidence="3" id="KW-1185">Reference proteome</keyword>
<evidence type="ECO:0000259" key="1">
    <source>
        <dbReference type="Pfam" id="PF08000"/>
    </source>
</evidence>
<feature type="domain" description="Bacterial Pleckstrin homology" evidence="1">
    <location>
        <begin position="2"/>
        <end position="123"/>
    </location>
</feature>
<protein>
    <submittedName>
        <fullName evidence="2">PH domain-containing protein</fullName>
    </submittedName>
</protein>
<dbReference type="InterPro" id="IPR037063">
    <property type="entry name" value="PHb_sf"/>
</dbReference>
<dbReference type="AlphaFoldDB" id="A0A437QRT0"/>
<dbReference type="Pfam" id="PF08000">
    <property type="entry name" value="bPH_1"/>
    <property type="match status" value="1"/>
</dbReference>
<dbReference type="PANTHER" id="PTHR35796">
    <property type="entry name" value="HYPOTHETICAL CYTOSOLIC PROTEIN"/>
    <property type="match status" value="1"/>
</dbReference>
<evidence type="ECO:0000313" key="2">
    <source>
        <dbReference type="EMBL" id="RVU37215.1"/>
    </source>
</evidence>
<accession>A0A437QRT0</accession>
<dbReference type="OrthoDB" id="3199551at2"/>
<dbReference type="Gene3D" id="2.30.29.50">
    <property type="entry name" value="Bacterial Pleckstrin homology domain"/>
    <property type="match status" value="1"/>
</dbReference>
<proteinExistence type="predicted"/>
<organism evidence="2 3">
    <name type="scientific">Rheinheimera riviphila</name>
    <dbReference type="NCBI Taxonomy" id="1834037"/>
    <lineage>
        <taxon>Bacteria</taxon>
        <taxon>Pseudomonadati</taxon>
        <taxon>Pseudomonadota</taxon>
        <taxon>Gammaproteobacteria</taxon>
        <taxon>Chromatiales</taxon>
        <taxon>Chromatiaceae</taxon>
        <taxon>Rheinheimera</taxon>
    </lineage>
</organism>
<dbReference type="Proteomes" id="UP000283077">
    <property type="component" value="Unassembled WGS sequence"/>
</dbReference>
<dbReference type="RefSeq" id="WP_127699227.1">
    <property type="nucleotide sequence ID" value="NZ_SACS01000011.1"/>
</dbReference>
<gene>
    <name evidence="2" type="ORF">EOE67_11520</name>
</gene>
<dbReference type="InterPro" id="IPR012544">
    <property type="entry name" value="PHb"/>
</dbReference>
<dbReference type="EMBL" id="SACS01000011">
    <property type="protein sequence ID" value="RVU37215.1"/>
    <property type="molecule type" value="Genomic_DNA"/>
</dbReference>
<evidence type="ECO:0000313" key="3">
    <source>
        <dbReference type="Proteomes" id="UP000283077"/>
    </source>
</evidence>
<reference evidence="2 3" key="1">
    <citation type="submission" date="2019-01" db="EMBL/GenBank/DDBJ databases">
        <authorList>
            <person name="Chen W.-M."/>
        </authorList>
    </citation>
    <scope>NUCLEOTIDE SEQUENCE [LARGE SCALE GENOMIC DNA]</scope>
    <source>
        <strain evidence="2 3">KYPC3</strain>
    </source>
</reference>
<dbReference type="CDD" id="cd13225">
    <property type="entry name" value="PH-like_bacteria"/>
    <property type="match status" value="1"/>
</dbReference>